<gene>
    <name evidence="2" type="ORF">SAMN05421812_101736</name>
</gene>
<keyword evidence="3" id="KW-1185">Reference proteome</keyword>
<organism evidence="2 3">
    <name type="scientific">Asanoa hainanensis</name>
    <dbReference type="NCBI Taxonomy" id="560556"/>
    <lineage>
        <taxon>Bacteria</taxon>
        <taxon>Bacillati</taxon>
        <taxon>Actinomycetota</taxon>
        <taxon>Actinomycetes</taxon>
        <taxon>Micromonosporales</taxon>
        <taxon>Micromonosporaceae</taxon>
        <taxon>Asanoa</taxon>
    </lineage>
</organism>
<proteinExistence type="predicted"/>
<keyword evidence="1" id="KW-0812">Transmembrane</keyword>
<feature type="transmembrane region" description="Helical" evidence="1">
    <location>
        <begin position="96"/>
        <end position="116"/>
    </location>
</feature>
<keyword evidence="1" id="KW-0472">Membrane</keyword>
<reference evidence="2 3" key="1">
    <citation type="submission" date="2017-06" db="EMBL/GenBank/DDBJ databases">
        <authorList>
            <person name="Kim H.J."/>
            <person name="Triplett B.A."/>
        </authorList>
    </citation>
    <scope>NUCLEOTIDE SEQUENCE [LARGE SCALE GENOMIC DNA]</scope>
    <source>
        <strain evidence="2 3">CGMCC 4.5593</strain>
    </source>
</reference>
<sequence length="261" mass="27082">MSTAKRILALLVPVAVALAGALAGSPVVTGTGVILVYGVLAFQDPAVPRPTRLLLRAGLLFLAVAQVGTVWVPATVGDEQQVLNWVADPANHRVYWYWQLLAASAMLLACVCLAAAIARIPREPLDRVGLITPLAAGLILLASIFLDLLTVGRSIETAFVPLVALAACALVAIRILSRHGIAAAVGLGAGTLAVVTYSKLSYAWYTRPSFGEPVGSDVRIPEAARQALDIDLAVAVAVLLTGAIVTVLTCARLNTPESAPA</sequence>
<dbReference type="Proteomes" id="UP000198362">
    <property type="component" value="Unassembled WGS sequence"/>
</dbReference>
<evidence type="ECO:0000313" key="2">
    <source>
        <dbReference type="EMBL" id="SNS77429.1"/>
    </source>
</evidence>
<evidence type="ECO:0000256" key="1">
    <source>
        <dbReference type="SAM" id="Phobius"/>
    </source>
</evidence>
<feature type="transmembrane region" description="Helical" evidence="1">
    <location>
        <begin position="183"/>
        <end position="205"/>
    </location>
</feature>
<dbReference type="RefSeq" id="WP_144022466.1">
    <property type="nucleotide sequence ID" value="NZ_FZPH01000001.1"/>
</dbReference>
<keyword evidence="1" id="KW-1133">Transmembrane helix</keyword>
<feature type="transmembrane region" description="Helical" evidence="1">
    <location>
        <begin position="232"/>
        <end position="251"/>
    </location>
</feature>
<dbReference type="AlphaFoldDB" id="A0A239H7P9"/>
<feature type="transmembrane region" description="Helical" evidence="1">
    <location>
        <begin position="128"/>
        <end position="146"/>
    </location>
</feature>
<feature type="transmembrane region" description="Helical" evidence="1">
    <location>
        <begin position="57"/>
        <end position="76"/>
    </location>
</feature>
<dbReference type="EMBL" id="FZPH01000001">
    <property type="protein sequence ID" value="SNS77429.1"/>
    <property type="molecule type" value="Genomic_DNA"/>
</dbReference>
<protein>
    <submittedName>
        <fullName evidence="2">Uncharacterized protein</fullName>
    </submittedName>
</protein>
<accession>A0A239H7P9</accession>
<evidence type="ECO:0000313" key="3">
    <source>
        <dbReference type="Proteomes" id="UP000198362"/>
    </source>
</evidence>
<feature type="transmembrane region" description="Helical" evidence="1">
    <location>
        <begin position="158"/>
        <end position="176"/>
    </location>
</feature>
<name>A0A239H7P9_9ACTN</name>